<organism evidence="7 8">
    <name type="scientific">Tateyamaria omphalii</name>
    <dbReference type="NCBI Taxonomy" id="299262"/>
    <lineage>
        <taxon>Bacteria</taxon>
        <taxon>Pseudomonadati</taxon>
        <taxon>Pseudomonadota</taxon>
        <taxon>Alphaproteobacteria</taxon>
        <taxon>Rhodobacterales</taxon>
        <taxon>Roseobacteraceae</taxon>
        <taxon>Tateyamaria</taxon>
    </lineage>
</organism>
<dbReference type="InterPro" id="IPR036909">
    <property type="entry name" value="Cyt_c-like_dom_sf"/>
</dbReference>
<dbReference type="RefSeq" id="WP_076630709.1">
    <property type="nucleotide sequence ID" value="NZ_CP019316.1"/>
</dbReference>
<accession>A0A1P8N1U0</accession>
<sequence length="232" mass="24685">MKSTSKNRFLLAGALIAAATLAVAHGDVAPQAVDTTGLPAIEGEWLTENPYRADKVGEETWLRAVEIGASGYNQNCARCHGLEVVSGGLAPDLRFLEAEEYGDEWYVERFVEGYTQNGITKMPAFGDLLGQEAAWAIRTYIEARPDDVAMEEVADELKAMRDQLAEYAADANGADADGIKNRLTEIATDIPTLSGAPVADSVAYRAANLIDGTPAAYKSASEVLTIGLSAAN</sequence>
<dbReference type="KEGG" id="tom:BWR18_20525"/>
<dbReference type="GO" id="GO:0020037">
    <property type="term" value="F:heme binding"/>
    <property type="evidence" value="ECO:0007669"/>
    <property type="project" value="InterPro"/>
</dbReference>
<evidence type="ECO:0000256" key="1">
    <source>
        <dbReference type="ARBA" id="ARBA00022617"/>
    </source>
</evidence>
<dbReference type="PROSITE" id="PS51007">
    <property type="entry name" value="CYTC"/>
    <property type="match status" value="1"/>
</dbReference>
<feature type="domain" description="Cytochrome c" evidence="6">
    <location>
        <begin position="63"/>
        <end position="145"/>
    </location>
</feature>
<dbReference type="NCBIfam" id="TIGR04494">
    <property type="entry name" value="c550_PedF"/>
    <property type="match status" value="1"/>
</dbReference>
<evidence type="ECO:0000256" key="4">
    <source>
        <dbReference type="PROSITE-ProRule" id="PRU00433"/>
    </source>
</evidence>
<dbReference type="Gene3D" id="1.10.760.10">
    <property type="entry name" value="Cytochrome c-like domain"/>
    <property type="match status" value="1"/>
</dbReference>
<evidence type="ECO:0000259" key="6">
    <source>
        <dbReference type="PROSITE" id="PS51007"/>
    </source>
</evidence>
<feature type="chain" id="PRO_5013021099" evidence="5">
    <location>
        <begin position="25"/>
        <end position="232"/>
    </location>
</feature>
<dbReference type="GO" id="GO:0046872">
    <property type="term" value="F:metal ion binding"/>
    <property type="evidence" value="ECO:0007669"/>
    <property type="project" value="UniProtKB-KW"/>
</dbReference>
<dbReference type="Proteomes" id="UP000186336">
    <property type="component" value="Plasmid pDOK1-4-4"/>
</dbReference>
<evidence type="ECO:0000313" key="7">
    <source>
        <dbReference type="EMBL" id="APX14242.1"/>
    </source>
</evidence>
<evidence type="ECO:0000256" key="5">
    <source>
        <dbReference type="SAM" id="SignalP"/>
    </source>
</evidence>
<feature type="signal peptide" evidence="5">
    <location>
        <begin position="1"/>
        <end position="24"/>
    </location>
</feature>
<keyword evidence="1 4" id="KW-0349">Heme</keyword>
<dbReference type="SUPFAM" id="SSF46626">
    <property type="entry name" value="Cytochrome c"/>
    <property type="match status" value="1"/>
</dbReference>
<dbReference type="EMBL" id="CP019316">
    <property type="protein sequence ID" value="APX14242.1"/>
    <property type="molecule type" value="Genomic_DNA"/>
</dbReference>
<evidence type="ECO:0000256" key="3">
    <source>
        <dbReference type="ARBA" id="ARBA00023004"/>
    </source>
</evidence>
<reference evidence="7 8" key="1">
    <citation type="submission" date="2017-01" db="EMBL/GenBank/DDBJ databases">
        <title>Complete genome of Tateyamaria omphalii DOK1-4 isolated from seawater in Dokdo.</title>
        <authorList>
            <person name="Kim J.H."/>
            <person name="Chi W.-J."/>
        </authorList>
    </citation>
    <scope>NUCLEOTIDE SEQUENCE [LARGE SCALE GENOMIC DNA]</scope>
    <source>
        <strain evidence="7 8">DOK1-4</strain>
        <plasmid evidence="7 8">pDOK1-4-4</plasmid>
    </source>
</reference>
<geneLocation type="plasmid" evidence="7 8">
    <name>pDOK1-4-4</name>
</geneLocation>
<dbReference type="InterPro" id="IPR030991">
    <property type="entry name" value="c550_proteobact"/>
</dbReference>
<keyword evidence="7" id="KW-0614">Plasmid</keyword>
<name>A0A1P8N1U0_9RHOB</name>
<dbReference type="AlphaFoldDB" id="A0A1P8N1U0"/>
<protein>
    <submittedName>
        <fullName evidence="7">Cytochrome c-550 PedF</fullName>
    </submittedName>
</protein>
<proteinExistence type="predicted"/>
<evidence type="ECO:0000313" key="8">
    <source>
        <dbReference type="Proteomes" id="UP000186336"/>
    </source>
</evidence>
<dbReference type="InterPro" id="IPR009056">
    <property type="entry name" value="Cyt_c-like_dom"/>
</dbReference>
<keyword evidence="3 4" id="KW-0408">Iron</keyword>
<keyword evidence="5" id="KW-0732">Signal</keyword>
<keyword evidence="8" id="KW-1185">Reference proteome</keyword>
<dbReference type="GO" id="GO:0009055">
    <property type="term" value="F:electron transfer activity"/>
    <property type="evidence" value="ECO:0007669"/>
    <property type="project" value="InterPro"/>
</dbReference>
<keyword evidence="2 4" id="KW-0479">Metal-binding</keyword>
<gene>
    <name evidence="7" type="ORF">BWR18_20525</name>
</gene>
<evidence type="ECO:0000256" key="2">
    <source>
        <dbReference type="ARBA" id="ARBA00022723"/>
    </source>
</evidence>
<dbReference type="OrthoDB" id="9797504at2"/>
<dbReference type="Pfam" id="PF13442">
    <property type="entry name" value="Cytochrome_CBB3"/>
    <property type="match status" value="1"/>
</dbReference>